<dbReference type="HOGENOM" id="CLU_971417_0_0_1"/>
<dbReference type="InParanoid" id="B8BZ87"/>
<reference evidence="2 3" key="1">
    <citation type="journal article" date="2004" name="Science">
        <title>The genome of the diatom Thalassiosira pseudonana: ecology, evolution, and metabolism.</title>
        <authorList>
            <person name="Armbrust E.V."/>
            <person name="Berges J.A."/>
            <person name="Bowler C."/>
            <person name="Green B.R."/>
            <person name="Martinez D."/>
            <person name="Putnam N.H."/>
            <person name="Zhou S."/>
            <person name="Allen A.E."/>
            <person name="Apt K.E."/>
            <person name="Bechner M."/>
            <person name="Brzezinski M.A."/>
            <person name="Chaal B.K."/>
            <person name="Chiovitti A."/>
            <person name="Davis A.K."/>
            <person name="Demarest M.S."/>
            <person name="Detter J.C."/>
            <person name="Glavina T."/>
            <person name="Goodstein D."/>
            <person name="Hadi M.Z."/>
            <person name="Hellsten U."/>
            <person name="Hildebrand M."/>
            <person name="Jenkins B.D."/>
            <person name="Jurka J."/>
            <person name="Kapitonov V.V."/>
            <person name="Kroger N."/>
            <person name="Lau W.W."/>
            <person name="Lane T.W."/>
            <person name="Larimer F.W."/>
            <person name="Lippmeier J.C."/>
            <person name="Lucas S."/>
            <person name="Medina M."/>
            <person name="Montsant A."/>
            <person name="Obornik M."/>
            <person name="Parker M.S."/>
            <person name="Palenik B."/>
            <person name="Pazour G.J."/>
            <person name="Richardson P.M."/>
            <person name="Rynearson T.A."/>
            <person name="Saito M.A."/>
            <person name="Schwartz D.C."/>
            <person name="Thamatrakoln K."/>
            <person name="Valentin K."/>
            <person name="Vardi A."/>
            <person name="Wilkerson F.P."/>
            <person name="Rokhsar D.S."/>
        </authorList>
    </citation>
    <scope>NUCLEOTIDE SEQUENCE [LARGE SCALE GENOMIC DNA]</scope>
    <source>
        <strain evidence="2 3">CCMP1335</strain>
    </source>
</reference>
<dbReference type="PaxDb" id="35128-Thaps4422"/>
<dbReference type="PANTHER" id="PTHR47667:SF1">
    <property type="entry name" value="REGULATOR OF TY1 TRANSPOSITION PROTEIN 107"/>
    <property type="match status" value="1"/>
</dbReference>
<dbReference type="SMART" id="SM00292">
    <property type="entry name" value="BRCT"/>
    <property type="match status" value="2"/>
</dbReference>
<evidence type="ECO:0000313" key="2">
    <source>
        <dbReference type="EMBL" id="EED92840.1"/>
    </source>
</evidence>
<dbReference type="PROSITE" id="PS50172">
    <property type="entry name" value="BRCT"/>
    <property type="match status" value="2"/>
</dbReference>
<gene>
    <name evidence="2" type="ORF">THAPSDRAFT_4422</name>
</gene>
<feature type="domain" description="BRCT" evidence="1">
    <location>
        <begin position="204"/>
        <end position="276"/>
    </location>
</feature>
<dbReference type="Proteomes" id="UP000001449">
    <property type="component" value="Chromosome 4"/>
</dbReference>
<dbReference type="AlphaFoldDB" id="B8BZ87"/>
<dbReference type="KEGG" id="tps:THAPSDRAFT_4422"/>
<accession>B8BZ87</accession>
<evidence type="ECO:0000313" key="3">
    <source>
        <dbReference type="Proteomes" id="UP000001449"/>
    </source>
</evidence>
<dbReference type="PANTHER" id="PTHR47667">
    <property type="entry name" value="REGULATOR OF TY1 TRANSPOSITION PROTEIN 107"/>
    <property type="match status" value="1"/>
</dbReference>
<protein>
    <recommendedName>
        <fullName evidence="1">BRCT domain-containing protein</fullName>
    </recommendedName>
</protein>
<proteinExistence type="predicted"/>
<dbReference type="EMBL" id="CM000641">
    <property type="protein sequence ID" value="EED92840.1"/>
    <property type="molecule type" value="Genomic_DNA"/>
</dbReference>
<dbReference type="InterPro" id="IPR001357">
    <property type="entry name" value="BRCT_dom"/>
</dbReference>
<feature type="domain" description="BRCT" evidence="1">
    <location>
        <begin position="72"/>
        <end position="183"/>
    </location>
</feature>
<sequence>MTLMVVDRTYEYGLQSLMQKLKDIEQIEWDGDGINKKDRVRFTTQHKIRAAISKKENMLDSWGDSMEVEQKLLSSIFKGEHYFAICSKTQFESTDFDTSALNTAILRNGGQIIPTWIKKESLGKFEKKCYAITQNGERSYCSQYDTLLRNFQVAGILMVPVTPTWINACLKMNAMFNPAHSRILFQSHPWKVRSLPRSTSGSQDGFTVSVTGFLDASRYGIIDVLEQIGATYTDNLRRTNTHLICKEAQGMKYSKAVEWGIHVVLVEFLYHVMQHGYEDGLEAKFSL</sequence>
<reference evidence="2 3" key="2">
    <citation type="journal article" date="2008" name="Nature">
        <title>The Phaeodactylum genome reveals the evolutionary history of diatom genomes.</title>
        <authorList>
            <person name="Bowler C."/>
            <person name="Allen A.E."/>
            <person name="Badger J.H."/>
            <person name="Grimwood J."/>
            <person name="Jabbari K."/>
            <person name="Kuo A."/>
            <person name="Maheswari U."/>
            <person name="Martens C."/>
            <person name="Maumus F."/>
            <person name="Otillar R.P."/>
            <person name="Rayko E."/>
            <person name="Salamov A."/>
            <person name="Vandepoele K."/>
            <person name="Beszteri B."/>
            <person name="Gruber A."/>
            <person name="Heijde M."/>
            <person name="Katinka M."/>
            <person name="Mock T."/>
            <person name="Valentin K."/>
            <person name="Verret F."/>
            <person name="Berges J.A."/>
            <person name="Brownlee C."/>
            <person name="Cadoret J.P."/>
            <person name="Chiovitti A."/>
            <person name="Choi C.J."/>
            <person name="Coesel S."/>
            <person name="De Martino A."/>
            <person name="Detter J.C."/>
            <person name="Durkin C."/>
            <person name="Falciatore A."/>
            <person name="Fournet J."/>
            <person name="Haruta M."/>
            <person name="Huysman M.J."/>
            <person name="Jenkins B.D."/>
            <person name="Jiroutova K."/>
            <person name="Jorgensen R.E."/>
            <person name="Joubert Y."/>
            <person name="Kaplan A."/>
            <person name="Kroger N."/>
            <person name="Kroth P.G."/>
            <person name="La Roche J."/>
            <person name="Lindquist E."/>
            <person name="Lommer M."/>
            <person name="Martin-Jezequel V."/>
            <person name="Lopez P.J."/>
            <person name="Lucas S."/>
            <person name="Mangogna M."/>
            <person name="McGinnis K."/>
            <person name="Medlin L.K."/>
            <person name="Montsant A."/>
            <person name="Oudot-Le Secq M.P."/>
            <person name="Napoli C."/>
            <person name="Obornik M."/>
            <person name="Parker M.S."/>
            <person name="Petit J.L."/>
            <person name="Porcel B.M."/>
            <person name="Poulsen N."/>
            <person name="Robison M."/>
            <person name="Rychlewski L."/>
            <person name="Rynearson T.A."/>
            <person name="Schmutz J."/>
            <person name="Shapiro H."/>
            <person name="Siaut M."/>
            <person name="Stanley M."/>
            <person name="Sussman M.R."/>
            <person name="Taylor A.R."/>
            <person name="Vardi A."/>
            <person name="von Dassow P."/>
            <person name="Vyverman W."/>
            <person name="Willis A."/>
            <person name="Wyrwicz L.S."/>
            <person name="Rokhsar D.S."/>
            <person name="Weissenbach J."/>
            <person name="Armbrust E.V."/>
            <person name="Green B.R."/>
            <person name="Van de Peer Y."/>
            <person name="Grigoriev I.V."/>
        </authorList>
    </citation>
    <scope>NUCLEOTIDE SEQUENCE [LARGE SCALE GENOMIC DNA]</scope>
    <source>
        <strain evidence="2 3">CCMP1335</strain>
    </source>
</reference>
<dbReference type="eggNOG" id="KOG2043">
    <property type="taxonomic scope" value="Eukaryota"/>
</dbReference>
<dbReference type="RefSeq" id="XP_002289303.1">
    <property type="nucleotide sequence ID" value="XM_002289267.1"/>
</dbReference>
<dbReference type="STRING" id="35128.B8BZ87"/>
<dbReference type="GeneID" id="7453362"/>
<organism evidence="2 3">
    <name type="scientific">Thalassiosira pseudonana</name>
    <name type="common">Marine diatom</name>
    <name type="synonym">Cyclotella nana</name>
    <dbReference type="NCBI Taxonomy" id="35128"/>
    <lineage>
        <taxon>Eukaryota</taxon>
        <taxon>Sar</taxon>
        <taxon>Stramenopiles</taxon>
        <taxon>Ochrophyta</taxon>
        <taxon>Bacillariophyta</taxon>
        <taxon>Coscinodiscophyceae</taxon>
        <taxon>Thalassiosirophycidae</taxon>
        <taxon>Thalassiosirales</taxon>
        <taxon>Thalassiosiraceae</taxon>
        <taxon>Thalassiosira</taxon>
    </lineage>
</organism>
<name>B8BZ87_THAPS</name>
<dbReference type="InterPro" id="IPR053036">
    <property type="entry name" value="CellCycle_DNARepair_Reg"/>
</dbReference>
<dbReference type="InterPro" id="IPR036420">
    <property type="entry name" value="BRCT_dom_sf"/>
</dbReference>
<keyword evidence="3" id="KW-1185">Reference proteome</keyword>
<dbReference type="Pfam" id="PF12738">
    <property type="entry name" value="PTCB-BRCT"/>
    <property type="match status" value="1"/>
</dbReference>
<dbReference type="SUPFAM" id="SSF52113">
    <property type="entry name" value="BRCT domain"/>
    <property type="match status" value="1"/>
</dbReference>
<evidence type="ECO:0000259" key="1">
    <source>
        <dbReference type="PROSITE" id="PS50172"/>
    </source>
</evidence>
<dbReference type="Gene3D" id="3.40.50.10190">
    <property type="entry name" value="BRCT domain"/>
    <property type="match status" value="1"/>
</dbReference>